<evidence type="ECO:0000259" key="2">
    <source>
        <dbReference type="PROSITE" id="PS50090"/>
    </source>
</evidence>
<accession>A0A540LR24</accession>
<dbReference type="InterPro" id="IPR001005">
    <property type="entry name" value="SANT/Myb"/>
</dbReference>
<evidence type="ECO:0000313" key="4">
    <source>
        <dbReference type="Proteomes" id="UP000315295"/>
    </source>
</evidence>
<reference evidence="3 4" key="1">
    <citation type="journal article" date="2019" name="G3 (Bethesda)">
        <title>Sequencing of a Wild Apple (Malus baccata) Genome Unravels the Differences Between Cultivated and Wild Apple Species Regarding Disease Resistance and Cold Tolerance.</title>
        <authorList>
            <person name="Chen X."/>
        </authorList>
    </citation>
    <scope>NUCLEOTIDE SEQUENCE [LARGE SCALE GENOMIC DNA]</scope>
    <source>
        <strain evidence="4">cv. Shandingzi</strain>
        <tissue evidence="3">Leaves</tissue>
    </source>
</reference>
<dbReference type="SUPFAM" id="SSF46689">
    <property type="entry name" value="Homeodomain-like"/>
    <property type="match status" value="1"/>
</dbReference>
<comment type="caution">
    <text evidence="3">The sequence shown here is derived from an EMBL/GenBank/DDBJ whole genome shotgun (WGS) entry which is preliminary data.</text>
</comment>
<dbReference type="PROSITE" id="PS50090">
    <property type="entry name" value="MYB_LIKE"/>
    <property type="match status" value="1"/>
</dbReference>
<gene>
    <name evidence="3" type="ORF">C1H46_025713</name>
</gene>
<dbReference type="Proteomes" id="UP000315295">
    <property type="component" value="Unassembled WGS sequence"/>
</dbReference>
<dbReference type="CDD" id="cd11660">
    <property type="entry name" value="SANT_TRF"/>
    <property type="match status" value="1"/>
</dbReference>
<organism evidence="3 4">
    <name type="scientific">Malus baccata</name>
    <name type="common">Siberian crab apple</name>
    <name type="synonym">Pyrus baccata</name>
    <dbReference type="NCBI Taxonomy" id="106549"/>
    <lineage>
        <taxon>Eukaryota</taxon>
        <taxon>Viridiplantae</taxon>
        <taxon>Streptophyta</taxon>
        <taxon>Embryophyta</taxon>
        <taxon>Tracheophyta</taxon>
        <taxon>Spermatophyta</taxon>
        <taxon>Magnoliopsida</taxon>
        <taxon>eudicotyledons</taxon>
        <taxon>Gunneridae</taxon>
        <taxon>Pentapetalae</taxon>
        <taxon>rosids</taxon>
        <taxon>fabids</taxon>
        <taxon>Rosales</taxon>
        <taxon>Rosaceae</taxon>
        <taxon>Amygdaloideae</taxon>
        <taxon>Maleae</taxon>
        <taxon>Malus</taxon>
    </lineage>
</organism>
<dbReference type="Gene3D" id="1.10.10.60">
    <property type="entry name" value="Homeodomain-like"/>
    <property type="match status" value="1"/>
</dbReference>
<dbReference type="InterPro" id="IPR009057">
    <property type="entry name" value="Homeodomain-like_sf"/>
</dbReference>
<proteinExistence type="predicted"/>
<name>A0A540LR24_MALBA</name>
<feature type="compositionally biased region" description="Acidic residues" evidence="1">
    <location>
        <begin position="807"/>
        <end position="817"/>
    </location>
</feature>
<protein>
    <recommendedName>
        <fullName evidence="2">Myb-like domain-containing protein</fullName>
    </recommendedName>
</protein>
<evidence type="ECO:0000256" key="1">
    <source>
        <dbReference type="SAM" id="MobiDB-lite"/>
    </source>
</evidence>
<dbReference type="STRING" id="106549.A0A540LR24"/>
<keyword evidence="4" id="KW-1185">Reference proteome</keyword>
<sequence length="817" mass="90000">MSGTKVILTYKRKRQSRKGLVEGHECHNALFVAPSDTSPCREDLQVHLIEERSAKDSSRLEDKKQVKVPEPRQLTITSHKFLTSLDEGPSKRDTYGSSSMDLSLENKSSHQKVGSSSNTNSAALVDDNNIGGRLVCGLTGNATEMTADFVQPKSSSSFERKSGSKCVGISLRLNVSNLEDTDSLSKNKVDNSYGDSAVQTKSTAPLITFCRRKKRRKDTDKSDIRSKSVPVENNCSLVTKLSNSVCANAASCDETSPENCSVNHETDLKHSIDEAQVLSSDDLKATEIPCLGRSLPYLVLSVIPTDSCGTVDCNFDLNLSPAKQPDTDAPKAVGDSLDSTSRNHAFVLHKPSPPQMSAERTGRVETQASQLHRAGFECLQVGASCKDDDDKVGSLISEEYTSKNKCLQLFPEEKTGGIFCPVITHPEVVASVASERRKVLQLGGQHDQPKQGSPMFLGPSLTEKPIFAGCAANTCFNTSPFLNSIIGTREFIRDAALQSSSSRLSSVLRHKLMHDSVVSQARALNERGGFHDKYMPYNTMWSEEELDFLWMGVRRYGRDNWNAMLRDPRLHFSPRRVARDLAEQWEEEQSKLFSGICVPQLGCNYFSGPKRGIWKENTADMTQVSLGDVDACRGGDVSRRPLFKSAYTCNNGNENHRRPLGSTKRTSRFEMGRDTHEDDEFSILNRSRSIRRGKLSSTDVPTTCTGAQGNLPHWLREAVASPPPTVPSTVSSIAHSDRLNVTLAGFDRRESHLAPRNEMQVTCGGLRVNAPLFNYSSVGLGTGKQRRDHSRRAGKQDNVIIIASDGSSEETISDDRR</sequence>
<feature type="domain" description="Myb-like" evidence="2">
    <location>
        <begin position="541"/>
        <end position="589"/>
    </location>
</feature>
<dbReference type="EMBL" id="VIEB01000502">
    <property type="protein sequence ID" value="TQD88702.1"/>
    <property type="molecule type" value="Genomic_DNA"/>
</dbReference>
<feature type="compositionally biased region" description="Polar residues" evidence="1">
    <location>
        <begin position="111"/>
        <end position="122"/>
    </location>
</feature>
<dbReference type="AlphaFoldDB" id="A0A540LR24"/>
<evidence type="ECO:0000313" key="3">
    <source>
        <dbReference type="EMBL" id="TQD88702.1"/>
    </source>
</evidence>
<feature type="compositionally biased region" description="Basic residues" evidence="1">
    <location>
        <begin position="784"/>
        <end position="793"/>
    </location>
</feature>
<feature type="region of interest" description="Disordered" evidence="1">
    <location>
        <begin position="778"/>
        <end position="817"/>
    </location>
</feature>
<feature type="region of interest" description="Disordered" evidence="1">
    <location>
        <begin position="80"/>
        <end position="124"/>
    </location>
</feature>